<gene>
    <name evidence="6" type="ORF">Msub_12452</name>
</gene>
<dbReference type="InterPro" id="IPR001761">
    <property type="entry name" value="Peripla_BP/Lac1_sug-bd_dom"/>
</dbReference>
<dbReference type="GO" id="GO:0000976">
    <property type="term" value="F:transcription cis-regulatory region binding"/>
    <property type="evidence" value="ECO:0007669"/>
    <property type="project" value="TreeGrafter"/>
</dbReference>
<dbReference type="SUPFAM" id="SSF53822">
    <property type="entry name" value="Periplasmic binding protein-like I"/>
    <property type="match status" value="1"/>
</dbReference>
<dbReference type="Pfam" id="PF00532">
    <property type="entry name" value="Peripla_BP_1"/>
    <property type="match status" value="1"/>
</dbReference>
<dbReference type="PATRIC" id="fig|1658765.3.peg.2472"/>
<organism evidence="6 7">
    <name type="scientific">Marinobacter subterrani</name>
    <dbReference type="NCBI Taxonomy" id="1658765"/>
    <lineage>
        <taxon>Bacteria</taxon>
        <taxon>Pseudomonadati</taxon>
        <taxon>Pseudomonadota</taxon>
        <taxon>Gammaproteobacteria</taxon>
        <taxon>Pseudomonadales</taxon>
        <taxon>Marinobacteraceae</taxon>
        <taxon>Marinobacter</taxon>
    </lineage>
</organism>
<dbReference type="SMART" id="SM00354">
    <property type="entry name" value="HTH_LACI"/>
    <property type="match status" value="1"/>
</dbReference>
<name>A0A0J7JDP7_9GAMM</name>
<dbReference type="CDD" id="cd06267">
    <property type="entry name" value="PBP1_LacI_sugar_binding-like"/>
    <property type="match status" value="1"/>
</dbReference>
<evidence type="ECO:0000256" key="1">
    <source>
        <dbReference type="ARBA" id="ARBA00022491"/>
    </source>
</evidence>
<keyword evidence="7" id="KW-1185">Reference proteome</keyword>
<comment type="caution">
    <text evidence="6">The sequence shown here is derived from an EMBL/GenBank/DDBJ whole genome shotgun (WGS) entry which is preliminary data.</text>
</comment>
<dbReference type="AlphaFoldDB" id="A0A0J7JDP7"/>
<keyword evidence="1" id="KW-0678">Repressor</keyword>
<dbReference type="InterPro" id="IPR010982">
    <property type="entry name" value="Lambda_DNA-bd_dom_sf"/>
</dbReference>
<dbReference type="SUPFAM" id="SSF47413">
    <property type="entry name" value="lambda repressor-like DNA-binding domains"/>
    <property type="match status" value="1"/>
</dbReference>
<dbReference type="CDD" id="cd01392">
    <property type="entry name" value="HTH_LacI"/>
    <property type="match status" value="1"/>
</dbReference>
<dbReference type="InterPro" id="IPR000843">
    <property type="entry name" value="HTH_LacI"/>
</dbReference>
<dbReference type="InterPro" id="IPR028082">
    <property type="entry name" value="Peripla_BP_I"/>
</dbReference>
<dbReference type="STRING" id="1658765.Msub_12452"/>
<evidence type="ECO:0000259" key="5">
    <source>
        <dbReference type="PROSITE" id="PS50932"/>
    </source>
</evidence>
<evidence type="ECO:0000313" key="6">
    <source>
        <dbReference type="EMBL" id="KMQ76242.1"/>
    </source>
</evidence>
<dbReference type="Gene3D" id="1.10.260.40">
    <property type="entry name" value="lambda repressor-like DNA-binding domains"/>
    <property type="match status" value="1"/>
</dbReference>
<dbReference type="PANTHER" id="PTHR30146">
    <property type="entry name" value="LACI-RELATED TRANSCRIPTIONAL REPRESSOR"/>
    <property type="match status" value="1"/>
</dbReference>
<accession>A0A0J7JDP7</accession>
<dbReference type="PROSITE" id="PS50932">
    <property type="entry name" value="HTH_LACI_2"/>
    <property type="match status" value="1"/>
</dbReference>
<dbReference type="Gene3D" id="3.40.50.2300">
    <property type="match status" value="2"/>
</dbReference>
<dbReference type="PANTHER" id="PTHR30146:SF148">
    <property type="entry name" value="HTH-TYPE TRANSCRIPTIONAL REPRESSOR PURR-RELATED"/>
    <property type="match status" value="1"/>
</dbReference>
<evidence type="ECO:0000256" key="2">
    <source>
        <dbReference type="ARBA" id="ARBA00023015"/>
    </source>
</evidence>
<dbReference type="Proteomes" id="UP000036102">
    <property type="component" value="Unassembled WGS sequence"/>
</dbReference>
<dbReference type="EMBL" id="LFBU01000001">
    <property type="protein sequence ID" value="KMQ76242.1"/>
    <property type="molecule type" value="Genomic_DNA"/>
</dbReference>
<proteinExistence type="predicted"/>
<feature type="domain" description="HTH lacI-type" evidence="5">
    <location>
        <begin position="26"/>
        <end position="82"/>
    </location>
</feature>
<keyword evidence="2" id="KW-0805">Transcription regulation</keyword>
<dbReference type="Pfam" id="PF00356">
    <property type="entry name" value="LacI"/>
    <property type="match status" value="1"/>
</dbReference>
<evidence type="ECO:0000256" key="4">
    <source>
        <dbReference type="ARBA" id="ARBA00023163"/>
    </source>
</evidence>
<dbReference type="OrthoDB" id="9798934at2"/>
<evidence type="ECO:0000313" key="7">
    <source>
        <dbReference type="Proteomes" id="UP000036102"/>
    </source>
</evidence>
<dbReference type="GO" id="GO:0003700">
    <property type="term" value="F:DNA-binding transcription factor activity"/>
    <property type="evidence" value="ECO:0007669"/>
    <property type="project" value="TreeGrafter"/>
</dbReference>
<protein>
    <submittedName>
        <fullName evidence="6">Transcriptional regulator, LacI family</fullName>
    </submittedName>
</protein>
<keyword evidence="3" id="KW-0238">DNA-binding</keyword>
<reference evidence="6 7" key="1">
    <citation type="submission" date="2015-06" db="EMBL/GenBank/DDBJ databases">
        <title>Marinobacter subterrani, a genetically tractable neutrophilic iron-oxidizing strain isolated from the Soudan Iron Mine.</title>
        <authorList>
            <person name="Bonis B.M."/>
            <person name="Gralnick J.A."/>
        </authorList>
    </citation>
    <scope>NUCLEOTIDE SEQUENCE [LARGE SCALE GENOMIC DNA]</scope>
    <source>
        <strain evidence="6 7">JG233</strain>
    </source>
</reference>
<sequence length="370" mass="40927">MKFQHTILSQFSSLRRVFALIQKKRVTLRDLAEHLNINTSTVSRALSEKSNEMISPEVVKRVRKAAEEMGYKQNAAAYALKMGSTKTIGLIIPDLMNPVFPPIIRGIQSVLDEYGYTAFLAYSQNNEQLARTEVERLISRGVDGIIYAAAFREDSVVDLCKKQGVPLVLVNRVVDKGDVDTVKVDDTLGIRMAVDHLVDLGHRKIGFIAGPKNISVSHIRLGAFTQTMADLDLPVQSQRIVEAHALSETAGEEAMSLFLKKNPDATAVIASNDLIALGCLTAMTQFGYTCPKRMSIVGFNNMPYLDWFATPLTTVAIPHFQMGERSADLLLKRIKSGNADFHEEVLLKPKLVIRKSTAAPTKTRKKARAS</sequence>
<keyword evidence="4" id="KW-0804">Transcription</keyword>
<evidence type="ECO:0000256" key="3">
    <source>
        <dbReference type="ARBA" id="ARBA00023125"/>
    </source>
</evidence>